<evidence type="ECO:0000259" key="5">
    <source>
        <dbReference type="PROSITE" id="PS51192"/>
    </source>
</evidence>
<dbReference type="RefSeq" id="WP_158036878.1">
    <property type="nucleotide sequence ID" value="NZ_BAAAZV010000016.1"/>
</dbReference>
<feature type="domain" description="Helicase C-terminal" evidence="6">
    <location>
        <begin position="287"/>
        <end position="441"/>
    </location>
</feature>
<dbReference type="Pfam" id="PF04542">
    <property type="entry name" value="Sigma70_r2"/>
    <property type="match status" value="1"/>
</dbReference>
<dbReference type="Proteomes" id="UP000481339">
    <property type="component" value="Unassembled WGS sequence"/>
</dbReference>
<dbReference type="InterPro" id="IPR000943">
    <property type="entry name" value="RNA_pol_sigma70"/>
</dbReference>
<dbReference type="InterPro" id="IPR013324">
    <property type="entry name" value="RNA_pol_sigma_r3/r4-like"/>
</dbReference>
<dbReference type="SMART" id="SM00490">
    <property type="entry name" value="HELICc"/>
    <property type="match status" value="1"/>
</dbReference>
<dbReference type="CDD" id="cd06171">
    <property type="entry name" value="Sigma70_r4"/>
    <property type="match status" value="1"/>
</dbReference>
<dbReference type="OrthoDB" id="9776021at2"/>
<dbReference type="PROSITE" id="PS00716">
    <property type="entry name" value="SIGMA70_2"/>
    <property type="match status" value="1"/>
</dbReference>
<evidence type="ECO:0000256" key="3">
    <source>
        <dbReference type="ARBA" id="ARBA00023125"/>
    </source>
</evidence>
<dbReference type="SUPFAM" id="SSF88659">
    <property type="entry name" value="Sigma3 and sigma4 domains of RNA polymerase sigma factors"/>
    <property type="match status" value="1"/>
</dbReference>
<dbReference type="SUPFAM" id="SSF52540">
    <property type="entry name" value="P-loop containing nucleoside triphosphate hydrolases"/>
    <property type="match status" value="1"/>
</dbReference>
<dbReference type="GO" id="GO:0016987">
    <property type="term" value="F:sigma factor activity"/>
    <property type="evidence" value="ECO:0007669"/>
    <property type="project" value="UniProtKB-KW"/>
</dbReference>
<sequence length="804" mass="89393">MARMLYQWQQEAFEAWAAHEHRGVIEAITGSGKTRLGVLAARAALMAGYKVVVMVPTIELLDQWMRTLHDELPEVTVGRLGGGRHDDLHRHDLVIGTVHSIAPTFDHDAVPLLSRHRQGLVIADECHRYAADRFAGALSEHFDWRLGLTATYERADGLHEEVLDPFFGGAVHRLWYDRALAEGVIAPFDIALVGVELDAGPRARYDALSKQIRETRQALLGYLPADVRDRHAGGAGEGVPFPVLLRFVTAWAASPEESPRRTLASRLLGSIAERRGLLADAPAKIDAVGALAPAVRRAHGSLVFAETKDAARAASARLADAGLRTAAVYSGLGREERHDRLGRLRDGEIDVLAAPRVLDEGIDVPDADLGIVVAASRSRRQMVQRLGRVIRRKRPPRAGRLVHLYALRTVEDPEVSGDEHLAAVLEHARRHRVFTGVDDPGLLPFLVEPVPVDDREPDLVAEPELFGLDLDGDDAAAAGPVEQAAGIHVCADAFHDWLRVIGRYGLLTAEEEVVLGTRRRAGAEAAAALERGEFTTRRERTRLERRVRDGRRAWEAFICANLRLVVSISTHYSAHRGIAGLDPIDLVQESHPGLMRAVQKFDERRGLKFSTYATWWIRQSITRALAEKSRTIRVPVHADEQIKKIRRSAEQVVAAHPELVTAEDGGRRAVVSRVAELLDESIERVEWLLARDAPIQSLGEPRWIVEDDRVTLGTLAELLPDERTEQEFEELERTEIVESLLLSLDQRERLVLEARFGLLTGEEETLDQVGARLGVTRERARQIQKKALEALRVRCVEWEVAQPH</sequence>
<dbReference type="Pfam" id="PF00271">
    <property type="entry name" value="Helicase_C"/>
    <property type="match status" value="1"/>
</dbReference>
<evidence type="ECO:0000313" key="7">
    <source>
        <dbReference type="EMBL" id="KAB1631129.1"/>
    </source>
</evidence>
<dbReference type="GO" id="GO:0005524">
    <property type="term" value="F:ATP binding"/>
    <property type="evidence" value="ECO:0007669"/>
    <property type="project" value="InterPro"/>
</dbReference>
<keyword evidence="2" id="KW-0731">Sigma factor</keyword>
<keyword evidence="3" id="KW-0238">DNA-binding</keyword>
<evidence type="ECO:0000256" key="1">
    <source>
        <dbReference type="ARBA" id="ARBA00023015"/>
    </source>
</evidence>
<dbReference type="EMBL" id="WBKA01000009">
    <property type="protein sequence ID" value="KAB1631129.1"/>
    <property type="molecule type" value="Genomic_DNA"/>
</dbReference>
<evidence type="ECO:0000313" key="8">
    <source>
        <dbReference type="Proteomes" id="UP000481339"/>
    </source>
</evidence>
<dbReference type="GO" id="GO:0003677">
    <property type="term" value="F:DNA binding"/>
    <property type="evidence" value="ECO:0007669"/>
    <property type="project" value="UniProtKB-KW"/>
</dbReference>
<dbReference type="InterPro" id="IPR027417">
    <property type="entry name" value="P-loop_NTPase"/>
</dbReference>
<dbReference type="InterPro" id="IPR001650">
    <property type="entry name" value="Helicase_C-like"/>
</dbReference>
<dbReference type="Gene3D" id="3.40.50.300">
    <property type="entry name" value="P-loop containing nucleotide triphosphate hydrolases"/>
    <property type="match status" value="2"/>
</dbReference>
<dbReference type="InterPro" id="IPR036388">
    <property type="entry name" value="WH-like_DNA-bd_sf"/>
</dbReference>
<dbReference type="PRINTS" id="PR00046">
    <property type="entry name" value="SIGMA70FCT"/>
</dbReference>
<dbReference type="PROSITE" id="PS51194">
    <property type="entry name" value="HELICASE_CTER"/>
    <property type="match status" value="1"/>
</dbReference>
<dbReference type="InterPro" id="IPR013325">
    <property type="entry name" value="RNA_pol_sigma_r2"/>
</dbReference>
<dbReference type="PANTHER" id="PTHR30603">
    <property type="entry name" value="RNA POLYMERASE SIGMA FACTOR RPO"/>
    <property type="match status" value="1"/>
</dbReference>
<evidence type="ECO:0000256" key="4">
    <source>
        <dbReference type="ARBA" id="ARBA00023163"/>
    </source>
</evidence>
<dbReference type="SMART" id="SM00487">
    <property type="entry name" value="DEXDc"/>
    <property type="match status" value="1"/>
</dbReference>
<feature type="domain" description="Helicase ATP-binding" evidence="5">
    <location>
        <begin position="14"/>
        <end position="170"/>
    </location>
</feature>
<organism evidence="7 8">
    <name type="scientific">Pseudoclavibacter caeni</name>
    <dbReference type="NCBI Taxonomy" id="908846"/>
    <lineage>
        <taxon>Bacteria</taxon>
        <taxon>Bacillati</taxon>
        <taxon>Actinomycetota</taxon>
        <taxon>Actinomycetes</taxon>
        <taxon>Micrococcales</taxon>
        <taxon>Microbacteriaceae</taxon>
        <taxon>Pseudoclavibacter</taxon>
    </lineage>
</organism>
<keyword evidence="4" id="KW-0804">Transcription</keyword>
<dbReference type="InterPro" id="IPR014284">
    <property type="entry name" value="RNA_pol_sigma-70_dom"/>
</dbReference>
<dbReference type="InterPro" id="IPR006935">
    <property type="entry name" value="Helicase/UvrB_N"/>
</dbReference>
<accession>A0A7C8BP10</accession>
<dbReference type="AlphaFoldDB" id="A0A7C8BP10"/>
<dbReference type="Pfam" id="PF04545">
    <property type="entry name" value="Sigma70_r4"/>
    <property type="match status" value="1"/>
</dbReference>
<dbReference type="PROSITE" id="PS51192">
    <property type="entry name" value="HELICASE_ATP_BIND_1"/>
    <property type="match status" value="1"/>
</dbReference>
<dbReference type="GO" id="GO:0006352">
    <property type="term" value="P:DNA-templated transcription initiation"/>
    <property type="evidence" value="ECO:0007669"/>
    <property type="project" value="InterPro"/>
</dbReference>
<evidence type="ECO:0000259" key="6">
    <source>
        <dbReference type="PROSITE" id="PS51194"/>
    </source>
</evidence>
<dbReference type="PANTHER" id="PTHR30603:SF47">
    <property type="entry name" value="RNA POLYMERASE SIGMA FACTOR SIGD, CHLOROPLASTIC"/>
    <property type="match status" value="1"/>
</dbReference>
<dbReference type="CDD" id="cd17926">
    <property type="entry name" value="DEXHc_RE"/>
    <property type="match status" value="1"/>
</dbReference>
<keyword evidence="8" id="KW-1185">Reference proteome</keyword>
<dbReference type="SUPFAM" id="SSF88946">
    <property type="entry name" value="Sigma2 domain of RNA polymerase sigma factors"/>
    <property type="match status" value="1"/>
</dbReference>
<protein>
    <submittedName>
        <fullName evidence="7">Sigma-70 family RNA polymerase sigma factor</fullName>
    </submittedName>
</protein>
<dbReference type="Pfam" id="PF00140">
    <property type="entry name" value="Sigma70_r1_2"/>
    <property type="match status" value="1"/>
</dbReference>
<proteinExistence type="predicted"/>
<dbReference type="InterPro" id="IPR014001">
    <property type="entry name" value="Helicase_ATP-bd"/>
</dbReference>
<dbReference type="InterPro" id="IPR007630">
    <property type="entry name" value="RNA_pol_sigma70_r4"/>
</dbReference>
<name>A0A7C8BP10_9MICO</name>
<dbReference type="GO" id="GO:0016787">
    <property type="term" value="F:hydrolase activity"/>
    <property type="evidence" value="ECO:0007669"/>
    <property type="project" value="InterPro"/>
</dbReference>
<keyword evidence="1" id="KW-0805">Transcription regulation</keyword>
<dbReference type="Gene3D" id="1.10.601.10">
    <property type="entry name" value="RNA Polymerase Primary Sigma Factor"/>
    <property type="match status" value="1"/>
</dbReference>
<reference evidence="7 8" key="1">
    <citation type="submission" date="2019-09" db="EMBL/GenBank/DDBJ databases">
        <title>Phylogeny of genus Pseudoclavibacter and closely related genus.</title>
        <authorList>
            <person name="Li Y."/>
        </authorList>
    </citation>
    <scope>NUCLEOTIDE SEQUENCE [LARGE SCALE GENOMIC DNA]</scope>
    <source>
        <strain evidence="7 8">JCM 16921</strain>
    </source>
</reference>
<dbReference type="Gene3D" id="1.10.10.10">
    <property type="entry name" value="Winged helix-like DNA-binding domain superfamily/Winged helix DNA-binding domain"/>
    <property type="match status" value="1"/>
</dbReference>
<comment type="caution">
    <text evidence="7">The sequence shown here is derived from an EMBL/GenBank/DDBJ whole genome shotgun (WGS) entry which is preliminary data.</text>
</comment>
<dbReference type="NCBIfam" id="TIGR02937">
    <property type="entry name" value="sigma70-ECF"/>
    <property type="match status" value="1"/>
</dbReference>
<dbReference type="Pfam" id="PF04851">
    <property type="entry name" value="ResIII"/>
    <property type="match status" value="1"/>
</dbReference>
<dbReference type="InterPro" id="IPR007627">
    <property type="entry name" value="RNA_pol_sigma70_r2"/>
</dbReference>
<dbReference type="InterPro" id="IPR050239">
    <property type="entry name" value="Sigma-70_RNA_pol_init_factors"/>
</dbReference>
<gene>
    <name evidence="7" type="ORF">F8O02_08855</name>
</gene>
<dbReference type="InterPro" id="IPR009042">
    <property type="entry name" value="RNA_pol_sigma70_r1_2"/>
</dbReference>
<evidence type="ECO:0000256" key="2">
    <source>
        <dbReference type="ARBA" id="ARBA00023082"/>
    </source>
</evidence>